<sequence length="165" mass="18653">MMSEEEYQVQLALVISNSEFRDDPDPDPDRDQIRAVKLLSLGKQRMDPIREEDVSADVLSRQYWNVKKMIVGVPCKLVKGSQYNVVDDDTVNIIKLDAGREFLVDLMTDPGTLIPADVLSAKDAPLSSVIHDSQKTSIPGPQTNQKVTYWDPNSCMKMNLELHHR</sequence>
<evidence type="ECO:0000313" key="2">
    <source>
        <dbReference type="Proteomes" id="UP001515500"/>
    </source>
</evidence>
<dbReference type="RefSeq" id="XP_039116629.1">
    <property type="nucleotide sequence ID" value="XM_039260695.1"/>
</dbReference>
<gene>
    <name evidence="3 4" type="primary">LOC120252523</name>
</gene>
<dbReference type="InterPro" id="IPR055164">
    <property type="entry name" value="EDR1/CTR1/ARMC3-like_pept-like"/>
</dbReference>
<organism evidence="2 3">
    <name type="scientific">Dioscorea cayennensis subsp. rotundata</name>
    <name type="common">White Guinea yam</name>
    <name type="synonym">Dioscorea rotundata</name>
    <dbReference type="NCBI Taxonomy" id="55577"/>
    <lineage>
        <taxon>Eukaryota</taxon>
        <taxon>Viridiplantae</taxon>
        <taxon>Streptophyta</taxon>
        <taxon>Embryophyta</taxon>
        <taxon>Tracheophyta</taxon>
        <taxon>Spermatophyta</taxon>
        <taxon>Magnoliopsida</taxon>
        <taxon>Liliopsida</taxon>
        <taxon>Dioscoreales</taxon>
        <taxon>Dioscoreaceae</taxon>
        <taxon>Dioscorea</taxon>
    </lineage>
</organism>
<dbReference type="Pfam" id="PF14381">
    <property type="entry name" value="EDR1_CTR1_ARMC3_pept"/>
    <property type="match status" value="1"/>
</dbReference>
<dbReference type="Proteomes" id="UP001515500">
    <property type="component" value="Chromosome 21"/>
</dbReference>
<feature type="domain" description="EDR1/CTR1/ARMC3-like peptidase-like" evidence="1">
    <location>
        <begin position="71"/>
        <end position="114"/>
    </location>
</feature>
<keyword evidence="2" id="KW-1185">Reference proteome</keyword>
<dbReference type="RefSeq" id="XP_039116628.1">
    <property type="nucleotide sequence ID" value="XM_039260694.1"/>
</dbReference>
<accession>A0AB40APN6</accession>
<dbReference type="GeneID" id="120252523"/>
<evidence type="ECO:0000313" key="3">
    <source>
        <dbReference type="RefSeq" id="XP_039116628.1"/>
    </source>
</evidence>
<evidence type="ECO:0000313" key="4">
    <source>
        <dbReference type="RefSeq" id="XP_039116629.1"/>
    </source>
</evidence>
<reference evidence="3 4" key="1">
    <citation type="submission" date="2025-04" db="UniProtKB">
        <authorList>
            <consortium name="RefSeq"/>
        </authorList>
    </citation>
    <scope>IDENTIFICATION</scope>
</reference>
<name>A0AB40APN6_DIOCR</name>
<evidence type="ECO:0000259" key="1">
    <source>
        <dbReference type="Pfam" id="PF14381"/>
    </source>
</evidence>
<proteinExistence type="predicted"/>
<dbReference type="AlphaFoldDB" id="A0AB40APN6"/>
<protein>
    <submittedName>
        <fullName evidence="3 4">Serine/threonine-protein kinase EDR1-like</fullName>
    </submittedName>
</protein>